<evidence type="ECO:0000313" key="2">
    <source>
        <dbReference type="EMBL" id="EJK55570.1"/>
    </source>
</evidence>
<reference evidence="2 3" key="1">
    <citation type="journal article" date="2012" name="Genome Biol.">
        <title>Genome and low-iron response of an oceanic diatom adapted to chronic iron limitation.</title>
        <authorList>
            <person name="Lommer M."/>
            <person name="Specht M."/>
            <person name="Roy A.S."/>
            <person name="Kraemer L."/>
            <person name="Andreson R."/>
            <person name="Gutowska M.A."/>
            <person name="Wolf J."/>
            <person name="Bergner S.V."/>
            <person name="Schilhabel M.B."/>
            <person name="Klostermeier U.C."/>
            <person name="Beiko R.G."/>
            <person name="Rosenstiel P."/>
            <person name="Hippler M."/>
            <person name="Laroche J."/>
        </authorList>
    </citation>
    <scope>NUCLEOTIDE SEQUENCE [LARGE SCALE GENOMIC DNA]</scope>
    <source>
        <strain evidence="2 3">CCMP1005</strain>
    </source>
</reference>
<protein>
    <submittedName>
        <fullName evidence="2">Uncharacterized protein</fullName>
    </submittedName>
</protein>
<organism evidence="2 3">
    <name type="scientific">Thalassiosira oceanica</name>
    <name type="common">Marine diatom</name>
    <dbReference type="NCBI Taxonomy" id="159749"/>
    <lineage>
        <taxon>Eukaryota</taxon>
        <taxon>Sar</taxon>
        <taxon>Stramenopiles</taxon>
        <taxon>Ochrophyta</taxon>
        <taxon>Bacillariophyta</taxon>
        <taxon>Coscinodiscophyceae</taxon>
        <taxon>Thalassiosirophycidae</taxon>
        <taxon>Thalassiosirales</taxon>
        <taxon>Thalassiosiraceae</taxon>
        <taxon>Thalassiosira</taxon>
    </lineage>
</organism>
<dbReference type="AlphaFoldDB" id="K0RR82"/>
<feature type="region of interest" description="Disordered" evidence="1">
    <location>
        <begin position="1"/>
        <end position="20"/>
    </location>
</feature>
<evidence type="ECO:0000256" key="1">
    <source>
        <dbReference type="SAM" id="MobiDB-lite"/>
    </source>
</evidence>
<keyword evidence="3" id="KW-1185">Reference proteome</keyword>
<feature type="non-terminal residue" evidence="2">
    <location>
        <position position="1"/>
    </location>
</feature>
<proteinExistence type="predicted"/>
<sequence length="56" mass="6230">RAYPLFSPNQSEANTTDTSWFSDADHYPATDIWLDTDCLDRSNWTADPFGSGGLTT</sequence>
<comment type="caution">
    <text evidence="2">The sequence shown here is derived from an EMBL/GenBank/DDBJ whole genome shotgun (WGS) entry which is preliminary data.</text>
</comment>
<dbReference type="EMBL" id="AGNL01033755">
    <property type="protein sequence ID" value="EJK55570.1"/>
    <property type="molecule type" value="Genomic_DNA"/>
</dbReference>
<evidence type="ECO:0000313" key="3">
    <source>
        <dbReference type="Proteomes" id="UP000266841"/>
    </source>
</evidence>
<name>K0RR82_THAOC</name>
<gene>
    <name evidence="2" type="ORF">THAOC_24687</name>
</gene>
<dbReference type="Proteomes" id="UP000266841">
    <property type="component" value="Unassembled WGS sequence"/>
</dbReference>
<feature type="compositionally biased region" description="Polar residues" evidence="1">
    <location>
        <begin position="7"/>
        <end position="20"/>
    </location>
</feature>
<accession>K0RR82</accession>